<reference evidence="1" key="1">
    <citation type="submission" date="2018-06" db="EMBL/GenBank/DDBJ databases">
        <authorList>
            <person name="Ashton P.M."/>
            <person name="Dallman T."/>
            <person name="Nair S."/>
            <person name="De Pinna E."/>
            <person name="Peters T."/>
            <person name="Grant K."/>
        </authorList>
    </citation>
    <scope>NUCLEOTIDE SEQUENCE [LARGE SCALE GENOMIC DNA]</scope>
    <source>
        <strain evidence="1">374035</strain>
    </source>
</reference>
<comment type="caution">
    <text evidence="1">The sequence shown here is derived from an EMBL/GenBank/DDBJ whole genome shotgun (WGS) entry which is preliminary data.</text>
</comment>
<dbReference type="InterPro" id="IPR036390">
    <property type="entry name" value="WH_DNA-bd_sf"/>
</dbReference>
<organism evidence="1">
    <name type="scientific">Salmonella enterica subsp. enterica serovar Bareilly</name>
    <dbReference type="NCBI Taxonomy" id="58096"/>
    <lineage>
        <taxon>Bacteria</taxon>
        <taxon>Pseudomonadati</taxon>
        <taxon>Pseudomonadota</taxon>
        <taxon>Gammaproteobacteria</taxon>
        <taxon>Enterobacterales</taxon>
        <taxon>Enterobacteriaceae</taxon>
        <taxon>Salmonella</taxon>
    </lineage>
</organism>
<name>A0A5U9SG02_SALET</name>
<protein>
    <submittedName>
        <fullName evidence="1">DUF977 family protein</fullName>
    </submittedName>
</protein>
<dbReference type="SUPFAM" id="SSF46785">
    <property type="entry name" value="Winged helix' DNA-binding domain"/>
    <property type="match status" value="1"/>
</dbReference>
<dbReference type="Pfam" id="PF06163">
    <property type="entry name" value="DUF977"/>
    <property type="match status" value="1"/>
</dbReference>
<dbReference type="Proteomes" id="UP000839659">
    <property type="component" value="Unassembled WGS sequence"/>
</dbReference>
<dbReference type="EMBL" id="AAGVJY010000002">
    <property type="protein sequence ID" value="EBS4094424.1"/>
    <property type="molecule type" value="Genomic_DNA"/>
</dbReference>
<dbReference type="AlphaFoldDB" id="A0A5U9SG02"/>
<dbReference type="InterPro" id="IPR010382">
    <property type="entry name" value="DUF977"/>
</dbReference>
<proteinExistence type="predicted"/>
<evidence type="ECO:0000313" key="1">
    <source>
        <dbReference type="EMBL" id="EBS4094424.1"/>
    </source>
</evidence>
<sequence length="131" mass="15551">MSKNYTPEKREEIQRRITELVRKHGRMTLTELRRMTGLTIYSTRHYLDKAERCGDVYQAGKRGIFPSEAAFRVWCEKQSDARVERFLKTPERVVKPYDRHQNTICAECRKSEYMQRVLAFYRGNNGAVKTI</sequence>
<accession>A0A5U9SG02</accession>
<gene>
    <name evidence="1" type="ORF">DPS53_03635</name>
</gene>